<organism evidence="1 2">
    <name type="scientific">Hephaestia caeni</name>
    <dbReference type="NCBI Taxonomy" id="645617"/>
    <lineage>
        <taxon>Bacteria</taxon>
        <taxon>Pseudomonadati</taxon>
        <taxon>Pseudomonadota</taxon>
        <taxon>Alphaproteobacteria</taxon>
        <taxon>Sphingomonadales</taxon>
        <taxon>Sphingomonadaceae</taxon>
        <taxon>Hephaestia</taxon>
    </lineage>
</organism>
<dbReference type="AlphaFoldDB" id="A0A397P6X4"/>
<reference evidence="1 2" key="1">
    <citation type="submission" date="2018-08" db="EMBL/GenBank/DDBJ databases">
        <title>Genomic Encyclopedia of Type Strains, Phase IV (KMG-IV): sequencing the most valuable type-strain genomes for metagenomic binning, comparative biology and taxonomic classification.</title>
        <authorList>
            <person name="Goeker M."/>
        </authorList>
    </citation>
    <scope>NUCLEOTIDE SEQUENCE [LARGE SCALE GENOMIC DNA]</scope>
    <source>
        <strain evidence="1 2">DSM 25527</strain>
    </source>
</reference>
<comment type="caution">
    <text evidence="1">The sequence shown here is derived from an EMBL/GenBank/DDBJ whole genome shotgun (WGS) entry which is preliminary data.</text>
</comment>
<dbReference type="EMBL" id="QXDC01000003">
    <property type="protein sequence ID" value="RIA44043.1"/>
    <property type="molecule type" value="Genomic_DNA"/>
</dbReference>
<accession>A0A397P6X4</accession>
<proteinExistence type="predicted"/>
<sequence>MFIVADNPTFKHTVTAMVPIDGGYREETFDVTYNVIVPDEIDEFDLGTVAGSTDFLRRAIHRLDDIAGADKKPIPFSIELRDRLLTLPWARRAISNGYFEAINKARPGN</sequence>
<protein>
    <submittedName>
        <fullName evidence="1">Uncharacterized protein</fullName>
    </submittedName>
</protein>
<keyword evidence="2" id="KW-1185">Reference proteome</keyword>
<gene>
    <name evidence="1" type="ORF">DFR49_2279</name>
</gene>
<evidence type="ECO:0000313" key="2">
    <source>
        <dbReference type="Proteomes" id="UP000266568"/>
    </source>
</evidence>
<dbReference type="Proteomes" id="UP000266568">
    <property type="component" value="Unassembled WGS sequence"/>
</dbReference>
<dbReference type="RefSeq" id="WP_119035809.1">
    <property type="nucleotide sequence ID" value="NZ_QXDC01000003.1"/>
</dbReference>
<evidence type="ECO:0000313" key="1">
    <source>
        <dbReference type="EMBL" id="RIA44043.1"/>
    </source>
</evidence>
<dbReference type="OrthoDB" id="7743875at2"/>
<name>A0A397P6X4_9SPHN</name>